<evidence type="ECO:0000313" key="2">
    <source>
        <dbReference type="Proteomes" id="UP001054945"/>
    </source>
</evidence>
<evidence type="ECO:0000313" key="1">
    <source>
        <dbReference type="EMBL" id="GIX74798.1"/>
    </source>
</evidence>
<proteinExistence type="predicted"/>
<gene>
    <name evidence="1" type="ORF">CEXT_155791</name>
</gene>
<keyword evidence="2" id="KW-1185">Reference proteome</keyword>
<dbReference type="AlphaFoldDB" id="A0AAV4MR05"/>
<protein>
    <submittedName>
        <fullName evidence="1">Uncharacterized protein</fullName>
    </submittedName>
</protein>
<name>A0AAV4MR05_CAEEX</name>
<dbReference type="EMBL" id="BPLR01020097">
    <property type="protein sequence ID" value="GIX74798.1"/>
    <property type="molecule type" value="Genomic_DNA"/>
</dbReference>
<accession>A0AAV4MR05</accession>
<sequence length="101" mass="11988">MKSSVTEEKDYFNFDRNRKRFILFLASSASLKREAMRAWDLIKIETFPALVSLKRREEFYAGVGGRKVEWLLLLQQLLHKAKAIRGHRKTKYSTNYLYNSL</sequence>
<reference evidence="1 2" key="1">
    <citation type="submission" date="2021-06" db="EMBL/GenBank/DDBJ databases">
        <title>Caerostris extrusa draft genome.</title>
        <authorList>
            <person name="Kono N."/>
            <person name="Arakawa K."/>
        </authorList>
    </citation>
    <scope>NUCLEOTIDE SEQUENCE [LARGE SCALE GENOMIC DNA]</scope>
</reference>
<comment type="caution">
    <text evidence="1">The sequence shown here is derived from an EMBL/GenBank/DDBJ whole genome shotgun (WGS) entry which is preliminary data.</text>
</comment>
<dbReference type="Proteomes" id="UP001054945">
    <property type="component" value="Unassembled WGS sequence"/>
</dbReference>
<organism evidence="1 2">
    <name type="scientific">Caerostris extrusa</name>
    <name type="common">Bark spider</name>
    <name type="synonym">Caerostris bankana</name>
    <dbReference type="NCBI Taxonomy" id="172846"/>
    <lineage>
        <taxon>Eukaryota</taxon>
        <taxon>Metazoa</taxon>
        <taxon>Ecdysozoa</taxon>
        <taxon>Arthropoda</taxon>
        <taxon>Chelicerata</taxon>
        <taxon>Arachnida</taxon>
        <taxon>Araneae</taxon>
        <taxon>Araneomorphae</taxon>
        <taxon>Entelegynae</taxon>
        <taxon>Araneoidea</taxon>
        <taxon>Araneidae</taxon>
        <taxon>Caerostris</taxon>
    </lineage>
</organism>